<dbReference type="GO" id="GO:0000976">
    <property type="term" value="F:transcription cis-regulatory region binding"/>
    <property type="evidence" value="ECO:0007669"/>
    <property type="project" value="TreeGrafter"/>
</dbReference>
<keyword evidence="2" id="KW-0479">Metal-binding</keyword>
<reference evidence="12" key="1">
    <citation type="journal article" date="2017" name="Genome Announc.">
        <title>Genome sequences of Cyberlindnera fabianii 65, Pichia kudriavzevii 129, and Saccharomyces cerevisiae 131 isolated from fermented masau fruits in Zimbabwe.</title>
        <authorList>
            <person name="van Rijswijck I.M.H."/>
            <person name="Derks M.F.L."/>
            <person name="Abee T."/>
            <person name="de Ridder D."/>
            <person name="Smid E.J."/>
        </authorList>
    </citation>
    <scope>NUCLEOTIDE SEQUENCE [LARGE SCALE GENOMIC DNA]</scope>
    <source>
        <strain evidence="12">65</strain>
    </source>
</reference>
<evidence type="ECO:0000256" key="9">
    <source>
        <dbReference type="SAM" id="MobiDB-lite"/>
    </source>
</evidence>
<evidence type="ECO:0000256" key="2">
    <source>
        <dbReference type="ARBA" id="ARBA00022723"/>
    </source>
</evidence>
<evidence type="ECO:0000256" key="6">
    <source>
        <dbReference type="ARBA" id="ARBA00023163"/>
    </source>
</evidence>
<dbReference type="Gene3D" id="4.10.240.10">
    <property type="entry name" value="Zn(2)-C6 fungal-type DNA-binding domain"/>
    <property type="match status" value="1"/>
</dbReference>
<feature type="compositionally biased region" description="Polar residues" evidence="9">
    <location>
        <begin position="150"/>
        <end position="208"/>
    </location>
</feature>
<dbReference type="GO" id="GO:0000981">
    <property type="term" value="F:DNA-binding transcription factor activity, RNA polymerase II-specific"/>
    <property type="evidence" value="ECO:0007669"/>
    <property type="project" value="InterPro"/>
</dbReference>
<evidence type="ECO:0000259" key="10">
    <source>
        <dbReference type="PROSITE" id="PS50048"/>
    </source>
</evidence>
<feature type="compositionally biased region" description="Low complexity" evidence="9">
    <location>
        <begin position="215"/>
        <end position="225"/>
    </location>
</feature>
<dbReference type="VEuPathDB" id="FungiDB:BON22_4915"/>
<organism evidence="11 12">
    <name type="scientific">Cyberlindnera fabianii</name>
    <name type="common">Yeast</name>
    <name type="synonym">Hansenula fabianii</name>
    <dbReference type="NCBI Taxonomy" id="36022"/>
    <lineage>
        <taxon>Eukaryota</taxon>
        <taxon>Fungi</taxon>
        <taxon>Dikarya</taxon>
        <taxon>Ascomycota</taxon>
        <taxon>Saccharomycotina</taxon>
        <taxon>Saccharomycetes</taxon>
        <taxon>Phaffomycetales</taxon>
        <taxon>Phaffomycetaceae</taxon>
        <taxon>Cyberlindnera</taxon>
    </lineage>
</organism>
<dbReference type="Pfam" id="PF00172">
    <property type="entry name" value="Zn_clus"/>
    <property type="match status" value="1"/>
</dbReference>
<feature type="region of interest" description="Disordered" evidence="9">
    <location>
        <begin position="1"/>
        <end position="35"/>
    </location>
</feature>
<name>A0A1V2L0X8_CYBFA</name>
<evidence type="ECO:0000256" key="8">
    <source>
        <dbReference type="SAM" id="Coils"/>
    </source>
</evidence>
<dbReference type="PROSITE" id="PS50048">
    <property type="entry name" value="ZN2_CY6_FUNGAL_2"/>
    <property type="match status" value="1"/>
</dbReference>
<feature type="compositionally biased region" description="Pro residues" evidence="9">
    <location>
        <begin position="122"/>
        <end position="134"/>
    </location>
</feature>
<keyword evidence="4" id="KW-0805">Transcription regulation</keyword>
<feature type="compositionally biased region" description="Basic and acidic residues" evidence="9">
    <location>
        <begin position="689"/>
        <end position="701"/>
    </location>
</feature>
<dbReference type="InterPro" id="IPR051089">
    <property type="entry name" value="prtT"/>
</dbReference>
<dbReference type="GO" id="GO:0001216">
    <property type="term" value="F:DNA-binding transcription activator activity"/>
    <property type="evidence" value="ECO:0007669"/>
    <property type="project" value="UniProtKB-ARBA"/>
</dbReference>
<dbReference type="PANTHER" id="PTHR31845">
    <property type="entry name" value="FINGER DOMAIN PROTEIN, PUTATIVE-RELATED"/>
    <property type="match status" value="1"/>
</dbReference>
<dbReference type="PROSITE" id="PS00463">
    <property type="entry name" value="ZN2_CY6_FUNGAL_1"/>
    <property type="match status" value="1"/>
</dbReference>
<dbReference type="InterPro" id="IPR001138">
    <property type="entry name" value="Zn2Cys6_DnaBD"/>
</dbReference>
<accession>A0A1V2L0X8</accession>
<evidence type="ECO:0000256" key="7">
    <source>
        <dbReference type="ARBA" id="ARBA00023242"/>
    </source>
</evidence>
<dbReference type="CDD" id="cd00067">
    <property type="entry name" value="GAL4"/>
    <property type="match status" value="1"/>
</dbReference>
<feature type="domain" description="Zn(2)-C6 fungal-type" evidence="10">
    <location>
        <begin position="37"/>
        <end position="70"/>
    </location>
</feature>
<dbReference type="InterPro" id="IPR036864">
    <property type="entry name" value="Zn2-C6_fun-type_DNA-bd_sf"/>
</dbReference>
<protein>
    <submittedName>
        <fullName evidence="11">Regulatory protein LEU3</fullName>
    </submittedName>
</protein>
<keyword evidence="6" id="KW-0804">Transcription</keyword>
<evidence type="ECO:0000313" key="11">
    <source>
        <dbReference type="EMBL" id="ONH65235.1"/>
    </source>
</evidence>
<feature type="compositionally biased region" description="Polar residues" evidence="9">
    <location>
        <begin position="11"/>
        <end position="31"/>
    </location>
</feature>
<gene>
    <name evidence="11" type="ORF">BON22_4915</name>
</gene>
<keyword evidence="5" id="KW-0238">DNA-binding</keyword>
<feature type="compositionally biased region" description="Polar residues" evidence="9">
    <location>
        <begin position="790"/>
        <end position="801"/>
    </location>
</feature>
<evidence type="ECO:0000256" key="5">
    <source>
        <dbReference type="ARBA" id="ARBA00023125"/>
    </source>
</evidence>
<dbReference type="SUPFAM" id="SSF57701">
    <property type="entry name" value="Zn2/Cys6 DNA-binding domain"/>
    <property type="match status" value="1"/>
</dbReference>
<feature type="compositionally biased region" description="Polar residues" evidence="9">
    <location>
        <begin position="733"/>
        <end position="747"/>
    </location>
</feature>
<evidence type="ECO:0000256" key="1">
    <source>
        <dbReference type="ARBA" id="ARBA00004123"/>
    </source>
</evidence>
<keyword evidence="3" id="KW-0862">Zinc</keyword>
<comment type="subcellular location">
    <subcellularLocation>
        <location evidence="1">Nucleus</location>
    </subcellularLocation>
</comment>
<evidence type="ECO:0000256" key="4">
    <source>
        <dbReference type="ARBA" id="ARBA00023015"/>
    </source>
</evidence>
<evidence type="ECO:0000313" key="12">
    <source>
        <dbReference type="Proteomes" id="UP000189513"/>
    </source>
</evidence>
<dbReference type="PANTHER" id="PTHR31845:SF21">
    <property type="entry name" value="REGULATORY PROTEIN LEU3"/>
    <property type="match status" value="1"/>
</dbReference>
<evidence type="ECO:0000256" key="3">
    <source>
        <dbReference type="ARBA" id="ARBA00022833"/>
    </source>
</evidence>
<dbReference type="EMBL" id="MPUK01000012">
    <property type="protein sequence ID" value="ONH65235.1"/>
    <property type="molecule type" value="Genomic_DNA"/>
</dbReference>
<feature type="coiled-coil region" evidence="8">
    <location>
        <begin position="76"/>
        <end position="103"/>
    </location>
</feature>
<dbReference type="FunFam" id="4.10.240.10:FF:000003">
    <property type="entry name" value="C6 transcription factor (Leu3)"/>
    <property type="match status" value="1"/>
</dbReference>
<dbReference type="Proteomes" id="UP000189513">
    <property type="component" value="Unassembled WGS sequence"/>
</dbReference>
<dbReference type="STRING" id="36022.A0A1V2L0X8"/>
<dbReference type="OMA" id="MLWKDVD"/>
<dbReference type="CDD" id="cd12148">
    <property type="entry name" value="fungal_TF_MHR"/>
    <property type="match status" value="1"/>
</dbReference>
<proteinExistence type="predicted"/>
<dbReference type="SMART" id="SM00066">
    <property type="entry name" value="GAL4"/>
    <property type="match status" value="1"/>
</dbReference>
<dbReference type="GO" id="GO:0008270">
    <property type="term" value="F:zinc ion binding"/>
    <property type="evidence" value="ECO:0007669"/>
    <property type="project" value="InterPro"/>
</dbReference>
<keyword evidence="7" id="KW-0539">Nucleus</keyword>
<feature type="region of interest" description="Disordered" evidence="9">
    <location>
        <begin position="783"/>
        <end position="826"/>
    </location>
</feature>
<keyword evidence="8" id="KW-0175">Coiled coil</keyword>
<sequence>MMQHKILPQDSLESGASSPDNNGQRSRTVSSRAKKMACVECRQQKSKCDAQDRHPNPCTRCVKKKIQCSLQSDYKRTYKRAKFQQIEEELEELKKNLSQAGVDNLLKQLQERKYQPHELNSPTPPAGVVPPPPQNTAIPGSQLPPLRSALGTTSPYQQSPPVHPQFSQHPPVQPHQAQSPVVHQITDEPQSAFQRPQSRATPTDQAQGPSIIREASPSSPSANMSNLQTNAELTVDLSEDVLRCSAKRFGEVELSPAQIRELFIEFVNKYHRFLPIVDVSKGPERIYRLCPVLFWTIASISLRHLSTDILMSLAPLLKTALAEITISPITRYFPNESEEPILNVSSVYSVQALLLYTYWPPLTSSLSADSSWNTVGIAIFQAIRIGLNGPGTTNYHVQQQSQQTESTKILQEHNKTWIACNIVSQTIATSFGFPAFVSFDSSVIGSVRTGKQTGLPTCIRQMVEISHFEDQVAKVLNSNTVDAMGLADPTERLPLLKVLGQQLNELEAKLVSEGVDDIRKFHLLSTRVHLLTYFFLDNTRLANFELRRGLVLVFNAACALLSHASSMSAKDPKFFKYVPGMFVLQIWQSSCIVAKLVHSPLNDVVDIGAGRQLYISAMQLANKASILKHDMAYRSAGIMRNTWQLLKLLREKHDRTNWGVTVRSRMSASVFFDCLWLLREQIGMIKLDPQKRENSGDASHIEDDESLEEEDDDEEEEVLGDKSQQGVAGDPGTANSEGSMKSTTSSQRSKRARALSNNFDAEKSARKLIRTVPLDPVPIALKRQMEESSPRPTISSILQKQSPDSSSTSSVSRSYPRPHSINNHPLNNNLVNIDGFQGGVSPTNIPSLDLSDDWTSDMLWKDVDSVMNDFGFSTDDIPKVIQSNGGPVAPATGQSEFSPAYKQGSLFGNYNRK</sequence>
<comment type="caution">
    <text evidence="11">The sequence shown here is derived from an EMBL/GenBank/DDBJ whole genome shotgun (WGS) entry which is preliminary data.</text>
</comment>
<feature type="compositionally biased region" description="Acidic residues" evidence="9">
    <location>
        <begin position="702"/>
        <end position="718"/>
    </location>
</feature>
<feature type="compositionally biased region" description="Low complexity" evidence="9">
    <location>
        <begin position="802"/>
        <end position="826"/>
    </location>
</feature>
<feature type="region of interest" description="Disordered" evidence="9">
    <location>
        <begin position="689"/>
        <end position="759"/>
    </location>
</feature>
<dbReference type="AlphaFoldDB" id="A0A1V2L0X8"/>
<dbReference type="GO" id="GO:0005634">
    <property type="term" value="C:nucleus"/>
    <property type="evidence" value="ECO:0007669"/>
    <property type="project" value="UniProtKB-SubCell"/>
</dbReference>
<feature type="region of interest" description="Disordered" evidence="9">
    <location>
        <begin position="116"/>
        <end position="225"/>
    </location>
</feature>
<keyword evidence="12" id="KW-1185">Reference proteome</keyword>